<dbReference type="GO" id="GO:0005840">
    <property type="term" value="C:ribosome"/>
    <property type="evidence" value="ECO:0007669"/>
    <property type="project" value="UniProtKB-KW"/>
</dbReference>
<keyword evidence="1" id="KW-0808">Transferase</keyword>
<dbReference type="PANTHER" id="PTHR43877">
    <property type="entry name" value="AMINOALKYLPHOSPHONATE N-ACETYLTRANSFERASE-RELATED-RELATED"/>
    <property type="match status" value="1"/>
</dbReference>
<evidence type="ECO:0000256" key="1">
    <source>
        <dbReference type="ARBA" id="ARBA00022679"/>
    </source>
</evidence>
<dbReference type="Proteomes" id="UP000192840">
    <property type="component" value="Unassembled WGS sequence"/>
</dbReference>
<dbReference type="GO" id="GO:0016747">
    <property type="term" value="F:acyltransferase activity, transferring groups other than amino-acyl groups"/>
    <property type="evidence" value="ECO:0007669"/>
    <property type="project" value="InterPro"/>
</dbReference>
<keyword evidence="2" id="KW-0012">Acyltransferase</keyword>
<evidence type="ECO:0000313" key="4">
    <source>
        <dbReference type="EMBL" id="SMC60001.1"/>
    </source>
</evidence>
<protein>
    <submittedName>
        <fullName evidence="4">Ribosomal protein S18 acetylase RimI</fullName>
    </submittedName>
</protein>
<dbReference type="InterPro" id="IPR050832">
    <property type="entry name" value="Bact_Acetyltransf"/>
</dbReference>
<evidence type="ECO:0000313" key="5">
    <source>
        <dbReference type="Proteomes" id="UP000192840"/>
    </source>
</evidence>
<dbReference type="SUPFAM" id="SSF55729">
    <property type="entry name" value="Acyl-CoA N-acyltransferases (Nat)"/>
    <property type="match status" value="1"/>
</dbReference>
<reference evidence="5" key="1">
    <citation type="submission" date="2017-04" db="EMBL/GenBank/DDBJ databases">
        <authorList>
            <person name="Varghese N."/>
            <person name="Submissions S."/>
        </authorList>
    </citation>
    <scope>NUCLEOTIDE SEQUENCE [LARGE SCALE GENOMIC DNA]</scope>
    <source>
        <strain evidence="5">DSM 44073</strain>
    </source>
</reference>
<dbReference type="eggNOG" id="COG0456">
    <property type="taxonomic scope" value="Bacteria"/>
</dbReference>
<dbReference type="EMBL" id="FWYC01000003">
    <property type="protein sequence ID" value="SMC60001.1"/>
    <property type="molecule type" value="Genomic_DNA"/>
</dbReference>
<keyword evidence="4" id="KW-0689">Ribosomal protein</keyword>
<accession>A0A1W2AHT0</accession>
<proteinExistence type="predicted"/>
<feature type="domain" description="N-acetyltransferase" evidence="3">
    <location>
        <begin position="16"/>
        <end position="158"/>
    </location>
</feature>
<name>A0A1W2AHT0_9PSEU</name>
<keyword evidence="4" id="KW-0687">Ribonucleoprotein</keyword>
<dbReference type="PROSITE" id="PS51186">
    <property type="entry name" value="GNAT"/>
    <property type="match status" value="1"/>
</dbReference>
<gene>
    <name evidence="4" type="ORF">SAMN05660733_00683</name>
</gene>
<sequence length="700" mass="77660">MSHTAVMSTKSANVVIEVVAGTDAATIERAVELGNTAKKTLGLFPREAYFEYAAKHCLLGAMRDGELVGYALFRLPRNEVTLVHLCVDKPFREKGVAQLLVDEVSRRHRARLGVRAKCRDSYADIQRVWRGLGFKHLGRARGRGEDKAPMTVWWLDHEHANLFTPVDEPTELAVAIDVNILMDLHTRKDHPQAERSQVLLAPDVADRIEMVVPHGLERDLDRHSAESRSRLADVAARYRRPSGPPKRAEELHEVLLDAVRTAEPDRALTPQDKGDLWHLAETAGAGIQVFLTWDERLRSQMAPLLPRLVAFPELMALRVIDPHHLVVHLDELAHSVAYQPRTLAGSSFSTELANAQSEAVLLTFLDRRGGETKQELKSRLNALARAPRSHSIVRASDGTTVGCYASIVDDHVLKAPLLRVPDHPDADTMARYLLWTLRLEARSHGAHVVRIEDPYLSPAIERAASHESYQRVNDTWHSWVVEAAGTGAQVSSAVSAAQAQVGLGPAALLPPRLAPESAAQYERTWWPAKITDSDLPHFAVAIQPRWSAELLGEPQTLTHRPTTLALGREHVYYRGNHPSVLKAPGRVLWYLTQDATTGGGRFIGTSLLDAIDIGAPLELHEQFAHYGVFTLADIDGAAGQRGSAQALRVSYTELFPRHIRWSEYLDLIQSMDGPKRIQGPVRMPTATFAAIYDMANTTKR</sequence>
<dbReference type="InterPro" id="IPR016181">
    <property type="entry name" value="Acyl_CoA_acyltransferase"/>
</dbReference>
<dbReference type="Gene3D" id="3.40.630.30">
    <property type="match status" value="1"/>
</dbReference>
<evidence type="ECO:0000256" key="2">
    <source>
        <dbReference type="ARBA" id="ARBA00023315"/>
    </source>
</evidence>
<keyword evidence="5" id="KW-1185">Reference proteome</keyword>
<dbReference type="AlphaFoldDB" id="A0A1W2AHT0"/>
<dbReference type="Pfam" id="PF00583">
    <property type="entry name" value="Acetyltransf_1"/>
    <property type="match status" value="1"/>
</dbReference>
<evidence type="ECO:0000259" key="3">
    <source>
        <dbReference type="PROSITE" id="PS51186"/>
    </source>
</evidence>
<dbReference type="InterPro" id="IPR000182">
    <property type="entry name" value="GNAT_dom"/>
</dbReference>
<dbReference type="CDD" id="cd04301">
    <property type="entry name" value="NAT_SF"/>
    <property type="match status" value="1"/>
</dbReference>
<dbReference type="STRING" id="40571.SAMN05660733_00683"/>
<organism evidence="4 5">
    <name type="scientific">Lentzea albidocapillata</name>
    <dbReference type="NCBI Taxonomy" id="40571"/>
    <lineage>
        <taxon>Bacteria</taxon>
        <taxon>Bacillati</taxon>
        <taxon>Actinomycetota</taxon>
        <taxon>Actinomycetes</taxon>
        <taxon>Pseudonocardiales</taxon>
        <taxon>Pseudonocardiaceae</taxon>
        <taxon>Lentzea</taxon>
    </lineage>
</organism>